<evidence type="ECO:0000313" key="7">
    <source>
        <dbReference type="Proteomes" id="UP000288197"/>
    </source>
</evidence>
<dbReference type="SUPFAM" id="SSF53850">
    <property type="entry name" value="Periplasmic binding protein-like II"/>
    <property type="match status" value="1"/>
</dbReference>
<name>A0A430A9S5_9ENTE</name>
<dbReference type="Gene3D" id="1.10.10.10">
    <property type="entry name" value="Winged helix-like DNA-binding domain superfamily/Winged helix DNA-binding domain"/>
    <property type="match status" value="1"/>
</dbReference>
<evidence type="ECO:0000256" key="1">
    <source>
        <dbReference type="ARBA" id="ARBA00009437"/>
    </source>
</evidence>
<dbReference type="PANTHER" id="PTHR30419">
    <property type="entry name" value="HTH-TYPE TRANSCRIPTIONAL REGULATOR YBHD"/>
    <property type="match status" value="1"/>
</dbReference>
<dbReference type="InterPro" id="IPR005119">
    <property type="entry name" value="LysR_subst-bd"/>
</dbReference>
<organism evidence="6 7">
    <name type="scientific">Vagococcus fluvialis</name>
    <dbReference type="NCBI Taxonomy" id="2738"/>
    <lineage>
        <taxon>Bacteria</taxon>
        <taxon>Bacillati</taxon>
        <taxon>Bacillota</taxon>
        <taxon>Bacilli</taxon>
        <taxon>Lactobacillales</taxon>
        <taxon>Enterococcaceae</taxon>
        <taxon>Vagococcus</taxon>
    </lineage>
</organism>
<evidence type="ECO:0000259" key="5">
    <source>
        <dbReference type="PROSITE" id="PS50931"/>
    </source>
</evidence>
<dbReference type="EMBL" id="NGJX01000003">
    <property type="protein sequence ID" value="RSU03902.1"/>
    <property type="molecule type" value="Genomic_DNA"/>
</dbReference>
<keyword evidence="3" id="KW-0238">DNA-binding</keyword>
<dbReference type="Pfam" id="PF00126">
    <property type="entry name" value="HTH_1"/>
    <property type="match status" value="1"/>
</dbReference>
<dbReference type="Proteomes" id="UP000288197">
    <property type="component" value="Unassembled WGS sequence"/>
</dbReference>
<dbReference type="InterPro" id="IPR036388">
    <property type="entry name" value="WH-like_DNA-bd_sf"/>
</dbReference>
<accession>A0A430A9S5</accession>
<evidence type="ECO:0000256" key="2">
    <source>
        <dbReference type="ARBA" id="ARBA00023015"/>
    </source>
</evidence>
<evidence type="ECO:0000256" key="3">
    <source>
        <dbReference type="ARBA" id="ARBA00023125"/>
    </source>
</evidence>
<dbReference type="PROSITE" id="PS50931">
    <property type="entry name" value="HTH_LYSR"/>
    <property type="match status" value="1"/>
</dbReference>
<evidence type="ECO:0000256" key="4">
    <source>
        <dbReference type="ARBA" id="ARBA00023163"/>
    </source>
</evidence>
<feature type="domain" description="HTH lysR-type" evidence="5">
    <location>
        <begin position="9"/>
        <end position="66"/>
    </location>
</feature>
<dbReference type="RefSeq" id="WP_086340908.1">
    <property type="nucleotide sequence ID" value="NZ_CP122523.1"/>
</dbReference>
<dbReference type="Gene3D" id="3.40.190.290">
    <property type="match status" value="1"/>
</dbReference>
<reference evidence="6 7" key="1">
    <citation type="submission" date="2017-05" db="EMBL/GenBank/DDBJ databases">
        <title>Vagococcus spp. assemblies.</title>
        <authorList>
            <person name="Gulvik C.A."/>
        </authorList>
    </citation>
    <scope>NUCLEOTIDE SEQUENCE [LARGE SCALE GENOMIC DNA]</scope>
    <source>
        <strain evidence="6 7">NCFB 2497</strain>
    </source>
</reference>
<dbReference type="InterPro" id="IPR050950">
    <property type="entry name" value="HTH-type_LysR_regulators"/>
</dbReference>
<dbReference type="InterPro" id="IPR036390">
    <property type="entry name" value="WH_DNA-bd_sf"/>
</dbReference>
<dbReference type="Pfam" id="PF03466">
    <property type="entry name" value="LysR_substrate"/>
    <property type="match status" value="1"/>
</dbReference>
<dbReference type="AlphaFoldDB" id="A0A430A9S5"/>
<dbReference type="OrthoDB" id="9803735at2"/>
<gene>
    <name evidence="6" type="ORF">CBF32_04315</name>
</gene>
<dbReference type="PANTHER" id="PTHR30419:SF8">
    <property type="entry name" value="NITROGEN ASSIMILATION TRANSCRIPTIONAL ACTIVATOR-RELATED"/>
    <property type="match status" value="1"/>
</dbReference>
<dbReference type="GeneID" id="63145825"/>
<keyword evidence="4" id="KW-0804">Transcription</keyword>
<proteinExistence type="inferred from homology"/>
<keyword evidence="2" id="KW-0805">Transcription regulation</keyword>
<dbReference type="SUPFAM" id="SSF46785">
    <property type="entry name" value="Winged helix' DNA-binding domain"/>
    <property type="match status" value="1"/>
</dbReference>
<comment type="caution">
    <text evidence="6">The sequence shown here is derived from an EMBL/GenBank/DDBJ whole genome shotgun (WGS) entry which is preliminary data.</text>
</comment>
<dbReference type="GO" id="GO:0003677">
    <property type="term" value="F:DNA binding"/>
    <property type="evidence" value="ECO:0007669"/>
    <property type="project" value="UniProtKB-KW"/>
</dbReference>
<evidence type="ECO:0000313" key="6">
    <source>
        <dbReference type="EMBL" id="RSU03902.1"/>
    </source>
</evidence>
<protein>
    <recommendedName>
        <fullName evidence="5">HTH lysR-type domain-containing protein</fullName>
    </recommendedName>
</protein>
<sequence>MSLLYWKNINFQHLNYFLIAARHLNFTEAADELYISYSTLSKAMTRLESQLNVKLFEKSGRNLKLTKYGKILAGHVNLAMTDLKNGMDEIELLSHQEQGEINLSSVFTVSSSYLPQRLNRFKAEYPDMEIYLTQTSTQTILQDIINGDIDVGFCGEFNFIDYKDDINREFIYDDEIVLIVPKSHPLASKKNVSFLDIKDEVFIGYNESAGMSHSIRTALDRVAGENFNLNTLFAMNEESGVIGMVRANHGIAFVSVRNALNYDDIKIIDVTDLSIIYNIYMVWQRSEYLPSSVNDFKNFIIADNRKFGV</sequence>
<keyword evidence="7" id="KW-1185">Reference proteome</keyword>
<dbReference type="PRINTS" id="PR00039">
    <property type="entry name" value="HTHLYSR"/>
</dbReference>
<comment type="similarity">
    <text evidence="1">Belongs to the LysR transcriptional regulatory family.</text>
</comment>
<dbReference type="GO" id="GO:0005829">
    <property type="term" value="C:cytosol"/>
    <property type="evidence" value="ECO:0007669"/>
    <property type="project" value="TreeGrafter"/>
</dbReference>
<dbReference type="InterPro" id="IPR000847">
    <property type="entry name" value="LysR_HTH_N"/>
</dbReference>
<dbReference type="GO" id="GO:0003700">
    <property type="term" value="F:DNA-binding transcription factor activity"/>
    <property type="evidence" value="ECO:0007669"/>
    <property type="project" value="InterPro"/>
</dbReference>